<dbReference type="EMBL" id="DNWC01000166">
    <property type="protein sequence ID" value="HBJ09947.1"/>
    <property type="molecule type" value="Genomic_DNA"/>
</dbReference>
<gene>
    <name evidence="1" type="ORF">DDY73_13200</name>
</gene>
<accession>A0A354M608</accession>
<proteinExistence type="predicted"/>
<organism evidence="1 2">
    <name type="scientific">Coprobacter fastidiosus</name>
    <dbReference type="NCBI Taxonomy" id="1099853"/>
    <lineage>
        <taxon>Bacteria</taxon>
        <taxon>Pseudomonadati</taxon>
        <taxon>Bacteroidota</taxon>
        <taxon>Bacteroidia</taxon>
        <taxon>Bacteroidales</taxon>
        <taxon>Barnesiellaceae</taxon>
        <taxon>Coprobacter</taxon>
    </lineage>
</organism>
<evidence type="ECO:0000313" key="2">
    <source>
        <dbReference type="Proteomes" id="UP000262954"/>
    </source>
</evidence>
<dbReference type="RefSeq" id="WP_009318935.1">
    <property type="nucleotide sequence ID" value="NZ_CABKQP010000005.1"/>
</dbReference>
<name>A0A354M608_9BACT</name>
<reference evidence="1 2" key="1">
    <citation type="journal article" date="2018" name="Nat. Biotechnol.">
        <title>A standardized bacterial taxonomy based on genome phylogeny substantially revises the tree of life.</title>
        <authorList>
            <person name="Parks D.H."/>
            <person name="Chuvochina M."/>
            <person name="Waite D.W."/>
            <person name="Rinke C."/>
            <person name="Skarshewski A."/>
            <person name="Chaumeil P.A."/>
            <person name="Hugenholtz P."/>
        </authorList>
    </citation>
    <scope>NUCLEOTIDE SEQUENCE [LARGE SCALE GENOMIC DNA]</scope>
    <source>
        <strain evidence="1">UBA11482</strain>
    </source>
</reference>
<evidence type="ECO:0000313" key="1">
    <source>
        <dbReference type="EMBL" id="HBJ09947.1"/>
    </source>
</evidence>
<comment type="caution">
    <text evidence="1">The sequence shown here is derived from an EMBL/GenBank/DDBJ whole genome shotgun (WGS) entry which is preliminary data.</text>
</comment>
<sequence length="103" mass="12194">MKGFTIYINDKKVNIAIKHGVSMIIVDQTCDKFCITVSGLDIERQEHQWWVRQDLTIGDKIRIVATEMEESDLPVKRTIIDRRNLYRRYSELKERLTKKGLLK</sequence>
<dbReference type="AlphaFoldDB" id="A0A354M608"/>
<dbReference type="Proteomes" id="UP000262954">
    <property type="component" value="Unassembled WGS sequence"/>
</dbReference>
<protein>
    <submittedName>
        <fullName evidence="1">Uncharacterized protein</fullName>
    </submittedName>
</protein>